<dbReference type="PROSITE" id="PS50173">
    <property type="entry name" value="UMUC"/>
    <property type="match status" value="1"/>
</dbReference>
<dbReference type="PANTHER" id="PTHR11076">
    <property type="entry name" value="DNA REPAIR POLYMERASE UMUC / TRANSFERASE FAMILY MEMBER"/>
    <property type="match status" value="1"/>
</dbReference>
<dbReference type="InterPro" id="IPR025188">
    <property type="entry name" value="DUF4113"/>
</dbReference>
<evidence type="ECO:0000256" key="1">
    <source>
        <dbReference type="ARBA" id="ARBA00010945"/>
    </source>
</evidence>
<dbReference type="GO" id="GO:0003887">
    <property type="term" value="F:DNA-directed DNA polymerase activity"/>
    <property type="evidence" value="ECO:0007669"/>
    <property type="project" value="TreeGrafter"/>
</dbReference>
<accession>A0A2M7V1W3</accession>
<evidence type="ECO:0000256" key="4">
    <source>
        <dbReference type="ARBA" id="ARBA00023204"/>
    </source>
</evidence>
<dbReference type="Gene3D" id="3.40.1170.60">
    <property type="match status" value="1"/>
</dbReference>
<proteinExistence type="inferred from homology"/>
<comment type="caution">
    <text evidence="7">The sequence shown here is derived from an EMBL/GenBank/DDBJ whole genome shotgun (WGS) entry which is preliminary data.</text>
</comment>
<dbReference type="EMBL" id="PFPI01000061">
    <property type="protein sequence ID" value="PIZ92328.1"/>
    <property type="molecule type" value="Genomic_DNA"/>
</dbReference>
<evidence type="ECO:0000256" key="3">
    <source>
        <dbReference type="ARBA" id="ARBA00023199"/>
    </source>
</evidence>
<dbReference type="Gene3D" id="1.10.150.20">
    <property type="entry name" value="5' to 3' exonuclease, C-terminal subdomain"/>
    <property type="match status" value="1"/>
</dbReference>
<evidence type="ECO:0000256" key="5">
    <source>
        <dbReference type="ARBA" id="ARBA00023236"/>
    </source>
</evidence>
<feature type="domain" description="UmuC" evidence="6">
    <location>
        <begin position="2"/>
        <end position="184"/>
    </location>
</feature>
<dbReference type="InterPro" id="IPR050116">
    <property type="entry name" value="DNA_polymerase-Y"/>
</dbReference>
<dbReference type="Pfam" id="PF11799">
    <property type="entry name" value="IMS_C"/>
    <property type="match status" value="1"/>
</dbReference>
<keyword evidence="3" id="KW-0741">SOS mutagenesis</keyword>
<dbReference type="GO" id="GO:0006281">
    <property type="term" value="P:DNA repair"/>
    <property type="evidence" value="ECO:0007669"/>
    <property type="project" value="UniProtKB-KW"/>
</dbReference>
<dbReference type="InterPro" id="IPR043502">
    <property type="entry name" value="DNA/RNA_pol_sf"/>
</dbReference>
<dbReference type="InterPro" id="IPR017961">
    <property type="entry name" value="DNA_pol_Y-fam_little_finger"/>
</dbReference>
<dbReference type="PANTHER" id="PTHR11076:SF34">
    <property type="entry name" value="PROTEIN UMUC"/>
    <property type="match status" value="1"/>
</dbReference>
<dbReference type="AlphaFoldDB" id="A0A2M7V1W3"/>
<dbReference type="InterPro" id="IPR001126">
    <property type="entry name" value="UmuC"/>
</dbReference>
<dbReference type="GO" id="GO:0009432">
    <property type="term" value="P:SOS response"/>
    <property type="evidence" value="ECO:0007669"/>
    <property type="project" value="UniProtKB-KW"/>
</dbReference>
<protein>
    <recommendedName>
        <fullName evidence="6">UmuC domain-containing protein</fullName>
    </recommendedName>
</protein>
<dbReference type="Proteomes" id="UP000230078">
    <property type="component" value="Unassembled WGS sequence"/>
</dbReference>
<dbReference type="CDD" id="cd01700">
    <property type="entry name" value="PolY_Pol_V_umuC"/>
    <property type="match status" value="1"/>
</dbReference>
<dbReference type="SUPFAM" id="SSF56672">
    <property type="entry name" value="DNA/RNA polymerases"/>
    <property type="match status" value="1"/>
</dbReference>
<comment type="similarity">
    <text evidence="1">Belongs to the DNA polymerase type-Y family.</text>
</comment>
<keyword evidence="4" id="KW-0234">DNA repair</keyword>
<sequence length="416" mass="46921">MYALVDCNNFFVSCERVVNPKLEGKPVVILSNNDGCIVARSNEVKKLSVPMGAPYFKWKEYLQRHNVRVFSSNYLLYGDMSGRVMETLETCLPNISIYSIDEAFADVSGVKDIQSLVEETKQIVTQWTGIPVSIGVGPTKTLAKAANELAKKHAEHNGILIFETAEAAVPYFSNIPVQDLWGVGRAFGEKLPRLGIHTTEDLLKKNDVWIKKELGTPGLSLVHELRGIESTSLDHHSDMRKSVIRSRSFGTRITEKKDIIDALTYFADRAAKMLRDEDLRTHVIRPFFMTSQFSPERYYASKTIALDEATNDSRMLIQHAIDVVEKTFKPGFHYAKAGIVCTDIVDDAHYQKSLFSSERIEDTAVMNAYDAIKQKYGPYSINIGRTSEDKNWHMKRNLLSTPERKNISSVPTALCK</sequence>
<dbReference type="InterPro" id="IPR043128">
    <property type="entry name" value="Rev_trsase/Diguanyl_cyclase"/>
</dbReference>
<keyword evidence="5" id="KW-0742">SOS response</keyword>
<dbReference type="GO" id="GO:0042276">
    <property type="term" value="P:error-prone translesion synthesis"/>
    <property type="evidence" value="ECO:0007669"/>
    <property type="project" value="TreeGrafter"/>
</dbReference>
<keyword evidence="2" id="KW-0227">DNA damage</keyword>
<dbReference type="GO" id="GO:0005829">
    <property type="term" value="C:cytosol"/>
    <property type="evidence" value="ECO:0007669"/>
    <property type="project" value="TreeGrafter"/>
</dbReference>
<reference evidence="8" key="1">
    <citation type="submission" date="2017-09" db="EMBL/GenBank/DDBJ databases">
        <title>Depth-based differentiation of microbial function through sediment-hosted aquifers and enrichment of novel symbionts in the deep terrestrial subsurface.</title>
        <authorList>
            <person name="Probst A.J."/>
            <person name="Ladd B."/>
            <person name="Jarett J.K."/>
            <person name="Geller-Mcgrath D.E."/>
            <person name="Sieber C.M.K."/>
            <person name="Emerson J.B."/>
            <person name="Anantharaman K."/>
            <person name="Thomas B.C."/>
            <person name="Malmstrom R."/>
            <person name="Stieglmeier M."/>
            <person name="Klingl A."/>
            <person name="Woyke T."/>
            <person name="Ryan C.M."/>
            <person name="Banfield J.F."/>
        </authorList>
    </citation>
    <scope>NUCLEOTIDE SEQUENCE [LARGE SCALE GENOMIC DNA]</scope>
</reference>
<evidence type="ECO:0000259" key="6">
    <source>
        <dbReference type="PROSITE" id="PS50173"/>
    </source>
</evidence>
<organism evidence="7 8">
    <name type="scientific">Candidatus Magasanikbacteria bacterium CG_4_10_14_0_2_um_filter_41_31</name>
    <dbReference type="NCBI Taxonomy" id="1974639"/>
    <lineage>
        <taxon>Bacteria</taxon>
        <taxon>Candidatus Magasanikiibacteriota</taxon>
    </lineage>
</organism>
<dbReference type="Pfam" id="PF00817">
    <property type="entry name" value="IMS"/>
    <property type="match status" value="1"/>
</dbReference>
<name>A0A2M7V1W3_9BACT</name>
<evidence type="ECO:0000313" key="8">
    <source>
        <dbReference type="Proteomes" id="UP000230078"/>
    </source>
</evidence>
<gene>
    <name evidence="7" type="ORF">COX83_04520</name>
</gene>
<dbReference type="GO" id="GO:0003684">
    <property type="term" value="F:damaged DNA binding"/>
    <property type="evidence" value="ECO:0007669"/>
    <property type="project" value="InterPro"/>
</dbReference>
<evidence type="ECO:0000313" key="7">
    <source>
        <dbReference type="EMBL" id="PIZ92328.1"/>
    </source>
</evidence>
<dbReference type="Pfam" id="PF13438">
    <property type="entry name" value="DUF4113"/>
    <property type="match status" value="1"/>
</dbReference>
<dbReference type="Gene3D" id="3.30.70.270">
    <property type="match status" value="1"/>
</dbReference>
<evidence type="ECO:0000256" key="2">
    <source>
        <dbReference type="ARBA" id="ARBA00022763"/>
    </source>
</evidence>